<evidence type="ECO:0000256" key="3">
    <source>
        <dbReference type="ARBA" id="ARBA00022840"/>
    </source>
</evidence>
<keyword evidence="2" id="KW-0547">Nucleotide-binding</keyword>
<dbReference type="EMBL" id="KM233151">
    <property type="protein sequence ID" value="AIK68714.1"/>
    <property type="molecule type" value="Genomic_DNA"/>
</dbReference>
<evidence type="ECO:0000256" key="2">
    <source>
        <dbReference type="ARBA" id="ARBA00022741"/>
    </source>
</evidence>
<dbReference type="Proteomes" id="UP000202235">
    <property type="component" value="Segment"/>
</dbReference>
<feature type="domain" description="Terminase large subunit gp17-like C-terminal" evidence="5">
    <location>
        <begin position="277"/>
        <end position="443"/>
    </location>
</feature>
<dbReference type="KEGG" id="vg:20284416"/>
<evidence type="ECO:0000256" key="4">
    <source>
        <dbReference type="ARBA" id="ARBA00023219"/>
    </source>
</evidence>
<dbReference type="GeneID" id="20284416"/>
<dbReference type="InterPro" id="IPR035421">
    <property type="entry name" value="Terminase_6C"/>
</dbReference>
<keyword evidence="7" id="KW-1185">Reference proteome</keyword>
<accession>A0A076YQL4</accession>
<dbReference type="OrthoDB" id="6504at10239"/>
<gene>
    <name evidence="6" type="ORF">EK99P-1_0002</name>
</gene>
<evidence type="ECO:0000259" key="5">
    <source>
        <dbReference type="Pfam" id="PF17289"/>
    </source>
</evidence>
<dbReference type="Gene3D" id="3.30.420.280">
    <property type="match status" value="1"/>
</dbReference>
<protein>
    <submittedName>
        <fullName evidence="6">Terminase large subunit</fullName>
    </submittedName>
</protein>
<keyword evidence="1" id="KW-1188">Viral release from host cell</keyword>
<organism evidence="6 7">
    <name type="scientific">Escherichia phage EK99P-1</name>
    <dbReference type="NCBI Taxonomy" id="1527514"/>
    <lineage>
        <taxon>Viruses</taxon>
        <taxon>Duplodnaviria</taxon>
        <taxon>Heunggongvirae</taxon>
        <taxon>Uroviricota</taxon>
        <taxon>Caudoviricetes</taxon>
        <taxon>Dhillonvirus</taxon>
        <taxon>Dhillonvirus EK99P1</taxon>
    </lineage>
</organism>
<dbReference type="Pfam" id="PF17289">
    <property type="entry name" value="Terminase_6C"/>
    <property type="match status" value="1"/>
</dbReference>
<sequence length="461" mass="52177">MRNYAAEHRALERAIAKRNRPPRPTRVAQAVRLYQPDCLPHQVELLRDTKTKILGLCSGFGGGKSWVAARKVIQLLTLNPGHDGIVTEPTIPLLVKIMYPELEKAFDEAGFRWKFNKQDKIYSVLVKGKWTRVICESMENYTRLIGVNAAWIVADEFDTTKQDVAMAAYHKLLGRLRAGVVRQFVIVSTPEGFRAMYQIFEVEKDSQKRLIRAKTTDNHHLPADFIDTLRSQYPANLIDAYLNGLFVNLTSGAVYKMFNREENASTEEVQPEDTLIIGMDFNVTKMAAVVYVRRQRTTENKEFRDEIHAVDEFVDLFDTPAMIEAIEERYPDHCAAGKVVVYPDSSGKSRKTVNASSSDIAQLEDAGFEVEYDSVNPPVKDRLIAMNTMMCNSKGVRQYFVNLDKCPTLAKCLEQQVYDLKKGEPDKTAGVDHMNDAAGYPIAHLFPVIRPIAVVPTVDFY</sequence>
<keyword evidence="3" id="KW-0067">ATP-binding</keyword>
<dbReference type="Pfam" id="PF03237">
    <property type="entry name" value="Terminase_6N"/>
    <property type="match status" value="1"/>
</dbReference>
<dbReference type="RefSeq" id="YP_009055280.1">
    <property type="nucleotide sequence ID" value="NC_024783.1"/>
</dbReference>
<evidence type="ECO:0000256" key="1">
    <source>
        <dbReference type="ARBA" id="ARBA00022612"/>
    </source>
</evidence>
<dbReference type="InterPro" id="IPR027417">
    <property type="entry name" value="P-loop_NTPase"/>
</dbReference>
<proteinExistence type="predicted"/>
<reference evidence="6 7" key="1">
    <citation type="submission" date="2014-07" db="EMBL/GenBank/DDBJ databases">
        <title>Virulent Bacteriophage Infecting Escherichia coli K99.</title>
        <authorList>
            <person name="Son J.S."/>
            <person name="Paik H.R."/>
            <person name="Park S.H."/>
            <person name="Kim B.K."/>
            <person name="Jun S.Y."/>
            <person name="Yoon S.J."/>
            <person name="Kang S.H."/>
        </authorList>
    </citation>
    <scope>NUCLEOTIDE SEQUENCE [LARGE SCALE GENOMIC DNA]</scope>
</reference>
<evidence type="ECO:0000313" key="6">
    <source>
        <dbReference type="EMBL" id="AIK68714.1"/>
    </source>
</evidence>
<keyword evidence="4" id="KW-0231">Viral genome packaging</keyword>
<dbReference type="SUPFAM" id="SSF52540">
    <property type="entry name" value="P-loop containing nucleoside triphosphate hydrolases"/>
    <property type="match status" value="1"/>
</dbReference>
<dbReference type="GO" id="GO:0005524">
    <property type="term" value="F:ATP binding"/>
    <property type="evidence" value="ECO:0007669"/>
    <property type="project" value="UniProtKB-KW"/>
</dbReference>
<name>A0A076YQL4_9CAUD</name>
<evidence type="ECO:0000313" key="7">
    <source>
        <dbReference type="Proteomes" id="UP000202235"/>
    </source>
</evidence>
<dbReference type="Gene3D" id="3.40.50.300">
    <property type="entry name" value="P-loop containing nucleotide triphosphate hydrolases"/>
    <property type="match status" value="1"/>
</dbReference>